<dbReference type="InterPro" id="IPR036378">
    <property type="entry name" value="FAS1_dom_sf"/>
</dbReference>
<name>A0ABP6WPH6_9FLAO</name>
<dbReference type="SMART" id="SM00554">
    <property type="entry name" value="FAS1"/>
    <property type="match status" value="2"/>
</dbReference>
<protein>
    <submittedName>
        <fullName evidence="2">Fasciclin domain-containing protein</fullName>
    </submittedName>
</protein>
<dbReference type="SUPFAM" id="SSF82153">
    <property type="entry name" value="FAS1 domain"/>
    <property type="match status" value="2"/>
</dbReference>
<dbReference type="Proteomes" id="UP001500954">
    <property type="component" value="Unassembled WGS sequence"/>
</dbReference>
<gene>
    <name evidence="2" type="ORF">GCM10022395_02660</name>
</gene>
<dbReference type="PANTHER" id="PTHR10900:SF77">
    <property type="entry name" value="FI19380P1"/>
    <property type="match status" value="1"/>
</dbReference>
<dbReference type="PROSITE" id="PS51257">
    <property type="entry name" value="PROKAR_LIPOPROTEIN"/>
    <property type="match status" value="1"/>
</dbReference>
<dbReference type="PROSITE" id="PS50213">
    <property type="entry name" value="FAS1"/>
    <property type="match status" value="2"/>
</dbReference>
<comment type="caution">
    <text evidence="2">The sequence shown here is derived from an EMBL/GenBank/DDBJ whole genome shotgun (WGS) entry which is preliminary data.</text>
</comment>
<dbReference type="InterPro" id="IPR000782">
    <property type="entry name" value="FAS1_domain"/>
</dbReference>
<dbReference type="Pfam" id="PF02469">
    <property type="entry name" value="Fasciclin"/>
    <property type="match status" value="2"/>
</dbReference>
<organism evidence="2 3">
    <name type="scientific">Snuella lapsa</name>
    <dbReference type="NCBI Taxonomy" id="870481"/>
    <lineage>
        <taxon>Bacteria</taxon>
        <taxon>Pseudomonadati</taxon>
        <taxon>Bacteroidota</taxon>
        <taxon>Flavobacteriia</taxon>
        <taxon>Flavobacteriales</taxon>
        <taxon>Flavobacteriaceae</taxon>
        <taxon>Snuella</taxon>
    </lineage>
</organism>
<evidence type="ECO:0000313" key="3">
    <source>
        <dbReference type="Proteomes" id="UP001500954"/>
    </source>
</evidence>
<proteinExistence type="predicted"/>
<evidence type="ECO:0000313" key="2">
    <source>
        <dbReference type="EMBL" id="GAA3554648.1"/>
    </source>
</evidence>
<dbReference type="RefSeq" id="WP_345003921.1">
    <property type="nucleotide sequence ID" value="NZ_BAABCY010000010.1"/>
</dbReference>
<keyword evidence="3" id="KW-1185">Reference proteome</keyword>
<dbReference type="InterPro" id="IPR050904">
    <property type="entry name" value="Adhesion/Biosynth-related"/>
</dbReference>
<feature type="domain" description="FAS1" evidence="1">
    <location>
        <begin position="199"/>
        <end position="337"/>
    </location>
</feature>
<dbReference type="PANTHER" id="PTHR10900">
    <property type="entry name" value="PERIOSTIN-RELATED"/>
    <property type="match status" value="1"/>
</dbReference>
<sequence>MRAKMKESPQFSITTSLKIIAVLVLSAIVFSCSTEDTIGVDPDNGDMSIVEVLKSFNVADGTTAKMINSKNANAGNKPTFRTLSVALARTGLAGTVSSNMLTVFAPSDAAFAKYDLDQTNIASVPNLKEILLYHVLAGKIYSDQLANGFFPTLNEAAIQVDLEDGVKINNANVDLNYIDIKARNGVIHVIDDILFPPTSNLVELAIESFGMESSIVKAVIKAGLAGTLADGGPFTVFVPTEQAFTDLIAELNDPAVSSVDDLPADLLGAVLMYHVVEGRVFSSDLSSGPIETLNGTFDLDLGSLTITDANNREAMLIAEGLNIQATNGVVHLIDKVLLP</sequence>
<feature type="domain" description="FAS1" evidence="1">
    <location>
        <begin position="67"/>
        <end position="194"/>
    </location>
</feature>
<dbReference type="EMBL" id="BAABCY010000010">
    <property type="protein sequence ID" value="GAA3554648.1"/>
    <property type="molecule type" value="Genomic_DNA"/>
</dbReference>
<reference evidence="3" key="1">
    <citation type="journal article" date="2019" name="Int. J. Syst. Evol. Microbiol.">
        <title>The Global Catalogue of Microorganisms (GCM) 10K type strain sequencing project: providing services to taxonomists for standard genome sequencing and annotation.</title>
        <authorList>
            <consortium name="The Broad Institute Genomics Platform"/>
            <consortium name="The Broad Institute Genome Sequencing Center for Infectious Disease"/>
            <person name="Wu L."/>
            <person name="Ma J."/>
        </authorList>
    </citation>
    <scope>NUCLEOTIDE SEQUENCE [LARGE SCALE GENOMIC DNA]</scope>
    <source>
        <strain evidence="3">JCM 17111</strain>
    </source>
</reference>
<dbReference type="Gene3D" id="2.30.180.10">
    <property type="entry name" value="FAS1 domain"/>
    <property type="match status" value="2"/>
</dbReference>
<evidence type="ECO:0000259" key="1">
    <source>
        <dbReference type="PROSITE" id="PS50213"/>
    </source>
</evidence>
<accession>A0ABP6WPH6</accession>